<dbReference type="InterPro" id="IPR007612">
    <property type="entry name" value="LOR"/>
</dbReference>
<dbReference type="Gene3D" id="2.40.160.200">
    <property type="entry name" value="LURP1-related"/>
    <property type="match status" value="1"/>
</dbReference>
<dbReference type="InterPro" id="IPR025659">
    <property type="entry name" value="Tubby-like_C"/>
</dbReference>
<dbReference type="InterPro" id="IPR038595">
    <property type="entry name" value="LOR_sf"/>
</dbReference>
<proteinExistence type="inferred from homology"/>
<organism evidence="2 3">
    <name type="scientific">Enterococcus larvae</name>
    <dbReference type="NCBI Taxonomy" id="2794352"/>
    <lineage>
        <taxon>Bacteria</taxon>
        <taxon>Bacillati</taxon>
        <taxon>Bacillota</taxon>
        <taxon>Bacilli</taxon>
        <taxon>Lactobacillales</taxon>
        <taxon>Enterococcaceae</taxon>
        <taxon>Enterococcus</taxon>
    </lineage>
</organism>
<comment type="caution">
    <text evidence="2">The sequence shown here is derived from an EMBL/GenBank/DDBJ whole genome shotgun (WGS) entry which is preliminary data.</text>
</comment>
<sequence>MKKLFIKQQVFSLGGHFTVKDENEQDRYIVEGSFLSIPKTFTISDVHGQTIGTITKKVFSFLPKFFIEIDGEETLTIEKELTLFKSRYHIDAKELDVQGDWWNKNFEIVRNGQTVATISEKWFTWGDSFEVDIYDEALEHTIISLVIAIDFVKQEENNAAASSGSTS</sequence>
<keyword evidence="3" id="KW-1185">Reference proteome</keyword>
<accession>A0ABS4CKY7</accession>
<dbReference type="Pfam" id="PF04525">
    <property type="entry name" value="LOR"/>
    <property type="match status" value="1"/>
</dbReference>
<name>A0ABS4CKY7_9ENTE</name>
<evidence type="ECO:0000313" key="2">
    <source>
        <dbReference type="EMBL" id="MBP1047264.1"/>
    </source>
</evidence>
<dbReference type="SUPFAM" id="SSF54518">
    <property type="entry name" value="Tubby C-terminal domain-like"/>
    <property type="match status" value="1"/>
</dbReference>
<dbReference type="Proteomes" id="UP000673375">
    <property type="component" value="Unassembled WGS sequence"/>
</dbReference>
<gene>
    <name evidence="2" type="ORF">I6N96_13355</name>
</gene>
<evidence type="ECO:0000313" key="3">
    <source>
        <dbReference type="Proteomes" id="UP000673375"/>
    </source>
</evidence>
<dbReference type="EMBL" id="JAEDXU010000007">
    <property type="protein sequence ID" value="MBP1047264.1"/>
    <property type="molecule type" value="Genomic_DNA"/>
</dbReference>
<dbReference type="RefSeq" id="WP_209558050.1">
    <property type="nucleotide sequence ID" value="NZ_JAEDXU010000007.1"/>
</dbReference>
<reference evidence="2 3" key="1">
    <citation type="submission" date="2020-12" db="EMBL/GenBank/DDBJ databases">
        <title>Vagococcus allomyrinae sp. nov. and Enterococcus lavae sp. nov., isolated from the larvae of Allomyrina dichotoma.</title>
        <authorList>
            <person name="Lee S.D."/>
        </authorList>
    </citation>
    <scope>NUCLEOTIDE SEQUENCE [LARGE SCALE GENOMIC DNA]</scope>
    <source>
        <strain evidence="2 3">BWM-S5</strain>
    </source>
</reference>
<comment type="similarity">
    <text evidence="1">Belongs to the LOR family.</text>
</comment>
<evidence type="ECO:0000256" key="1">
    <source>
        <dbReference type="ARBA" id="ARBA00005437"/>
    </source>
</evidence>
<protein>
    <submittedName>
        <fullName evidence="2">LURP-one-related family protein</fullName>
    </submittedName>
</protein>